<protein>
    <submittedName>
        <fullName evidence="3">Putative membrane protein</fullName>
    </submittedName>
</protein>
<dbReference type="AlphaFoldDB" id="A0A178Z5A6"/>
<accession>A0A178Z5A6</accession>
<dbReference type="OrthoDB" id="4491390at2759"/>
<dbReference type="Pfam" id="PF10355">
    <property type="entry name" value="Ytp1"/>
    <property type="match status" value="1"/>
</dbReference>
<evidence type="ECO:0000313" key="3">
    <source>
        <dbReference type="EMBL" id="OAP54950.1"/>
    </source>
</evidence>
<keyword evidence="1" id="KW-1133">Transmembrane helix</keyword>
<feature type="transmembrane region" description="Helical" evidence="1">
    <location>
        <begin position="147"/>
        <end position="166"/>
    </location>
</feature>
<reference evidence="3 4" key="1">
    <citation type="submission" date="2016-04" db="EMBL/GenBank/DDBJ databases">
        <title>Draft genome of Fonsecaea erecta CBS 125763.</title>
        <authorList>
            <person name="Weiss V.A."/>
            <person name="Vicente V.A."/>
            <person name="Raittz R.T."/>
            <person name="Moreno L.F."/>
            <person name="De Souza E.M."/>
            <person name="Pedrosa F.O."/>
            <person name="Steffens M.B."/>
            <person name="Faoro H."/>
            <person name="Tadra-Sfeir M.Z."/>
            <person name="Najafzadeh M.J."/>
            <person name="Felipe M.S."/>
            <person name="Teixeira M."/>
            <person name="Sun J."/>
            <person name="Xi L."/>
            <person name="Gomes R."/>
            <person name="De Azevedo C.M."/>
            <person name="Salgado C.G."/>
            <person name="Da Silva M.B."/>
            <person name="Nascimento M.F."/>
            <person name="Queiroz-Telles F."/>
            <person name="Attili D.S."/>
            <person name="Gorbushina A."/>
        </authorList>
    </citation>
    <scope>NUCLEOTIDE SEQUENCE [LARGE SCALE GENOMIC DNA]</scope>
    <source>
        <strain evidence="3 4">CBS 125763</strain>
    </source>
</reference>
<sequence>MEGVECLLIFIYGITNVFLEHVSGWGEAWTAQDLEHVAITLLFMGGGLCGMMVESRVLSTRQASEASLTLGESRTLIPGYSPNPVPAMIMFLLGTILSGHHQSTTESSMMHKWIGNFLAAASITRSLTYLVLYIAPARSLLPSRPPSELVTSFCLMSGGLMLMASNSDTVDAMIENDLNAMLVATVIMSITTVLMAWCCVLVAIQEWAQRREGVTKNRKDLD</sequence>
<evidence type="ECO:0000259" key="2">
    <source>
        <dbReference type="Pfam" id="PF10355"/>
    </source>
</evidence>
<dbReference type="Proteomes" id="UP000078343">
    <property type="component" value="Unassembled WGS sequence"/>
</dbReference>
<comment type="caution">
    <text evidence="3">The sequence shown here is derived from an EMBL/GenBank/DDBJ whole genome shotgun (WGS) entry which is preliminary data.</text>
</comment>
<dbReference type="STRING" id="1367422.A0A178Z5A6"/>
<evidence type="ECO:0000256" key="1">
    <source>
        <dbReference type="SAM" id="Phobius"/>
    </source>
</evidence>
<keyword evidence="1" id="KW-0812">Transmembrane</keyword>
<organism evidence="3 4">
    <name type="scientific">Fonsecaea erecta</name>
    <dbReference type="NCBI Taxonomy" id="1367422"/>
    <lineage>
        <taxon>Eukaryota</taxon>
        <taxon>Fungi</taxon>
        <taxon>Dikarya</taxon>
        <taxon>Ascomycota</taxon>
        <taxon>Pezizomycotina</taxon>
        <taxon>Eurotiomycetes</taxon>
        <taxon>Chaetothyriomycetidae</taxon>
        <taxon>Chaetothyriales</taxon>
        <taxon>Herpotrichiellaceae</taxon>
        <taxon>Fonsecaea</taxon>
    </lineage>
</organism>
<feature type="transmembrane region" description="Helical" evidence="1">
    <location>
        <begin position="36"/>
        <end position="53"/>
    </location>
</feature>
<dbReference type="EMBL" id="LVYI01000012">
    <property type="protein sequence ID" value="OAP54950.1"/>
    <property type="molecule type" value="Genomic_DNA"/>
</dbReference>
<dbReference type="PANTHER" id="PTHR31685">
    <property type="entry name" value="INTEGRAL MEMBRANE PROTEIN (AFU_ORTHOLOGUE AFUA_6G12730)-RELATED"/>
    <property type="match status" value="1"/>
</dbReference>
<keyword evidence="1" id="KW-0472">Membrane</keyword>
<keyword evidence="4" id="KW-1185">Reference proteome</keyword>
<feature type="transmembrane region" description="Helical" evidence="1">
    <location>
        <begin position="113"/>
        <end position="135"/>
    </location>
</feature>
<feature type="domain" description="Protein YTP1-like C-terminal" evidence="2">
    <location>
        <begin position="1"/>
        <end position="205"/>
    </location>
</feature>
<dbReference type="PANTHER" id="PTHR31685:SF3">
    <property type="entry name" value="INTEGRAL MEMBRANE PROTEIN (AFU_ORTHOLOGUE AFUA_6G12730)"/>
    <property type="match status" value="1"/>
</dbReference>
<dbReference type="GeneID" id="30014818"/>
<feature type="transmembrane region" description="Helical" evidence="1">
    <location>
        <begin position="178"/>
        <end position="204"/>
    </location>
</feature>
<proteinExistence type="predicted"/>
<dbReference type="RefSeq" id="XP_018688317.1">
    <property type="nucleotide sequence ID" value="XM_018842156.1"/>
</dbReference>
<name>A0A178Z5A6_9EURO</name>
<feature type="transmembrane region" description="Helical" evidence="1">
    <location>
        <begin position="84"/>
        <end position="101"/>
    </location>
</feature>
<dbReference type="InterPro" id="IPR018827">
    <property type="entry name" value="YTP1_C"/>
</dbReference>
<evidence type="ECO:0000313" key="4">
    <source>
        <dbReference type="Proteomes" id="UP000078343"/>
    </source>
</evidence>
<gene>
    <name evidence="3" type="ORF">AYL99_10650</name>
</gene>